<proteinExistence type="predicted"/>
<dbReference type="KEGG" id="sgn:SGRA_3676"/>
<protein>
    <submittedName>
        <fullName evidence="2">Uncharacterized protein</fullName>
    </submittedName>
</protein>
<gene>
    <name evidence="2" type="ordered locus">SGRA_3676</name>
</gene>
<accession>H6L6W7</accession>
<evidence type="ECO:0000313" key="2">
    <source>
        <dbReference type="EMBL" id="AFC26397.1"/>
    </source>
</evidence>
<keyword evidence="1" id="KW-0812">Transmembrane</keyword>
<reference evidence="2 3" key="1">
    <citation type="journal article" date="2012" name="Stand. Genomic Sci.">
        <title>Complete genome sequencing and analysis of Saprospira grandis str. Lewin, a predatory marine bacterium.</title>
        <authorList>
            <person name="Saw J.H."/>
            <person name="Yuryev A."/>
            <person name="Kanbe M."/>
            <person name="Hou S."/>
            <person name="Young A.G."/>
            <person name="Aizawa S."/>
            <person name="Alam M."/>
        </authorList>
    </citation>
    <scope>NUCLEOTIDE SEQUENCE [LARGE SCALE GENOMIC DNA]</scope>
    <source>
        <strain evidence="2 3">Lewin</strain>
    </source>
</reference>
<dbReference type="AlphaFoldDB" id="H6L6W7"/>
<keyword evidence="1" id="KW-0472">Membrane</keyword>
<keyword evidence="3" id="KW-1185">Reference proteome</keyword>
<name>H6L6W7_SAPGL</name>
<feature type="transmembrane region" description="Helical" evidence="1">
    <location>
        <begin position="13"/>
        <end position="32"/>
    </location>
</feature>
<dbReference type="HOGENOM" id="CLU_3239429_0_0_10"/>
<sequence>MIIGPYEIYGAEIMAIVFIPEFFCGVILRPWAKALVCREMRKD</sequence>
<keyword evidence="1" id="KW-1133">Transmembrane helix</keyword>
<evidence type="ECO:0000313" key="3">
    <source>
        <dbReference type="Proteomes" id="UP000007519"/>
    </source>
</evidence>
<organism evidence="2 3">
    <name type="scientific">Saprospira grandis (strain Lewin)</name>
    <dbReference type="NCBI Taxonomy" id="984262"/>
    <lineage>
        <taxon>Bacteria</taxon>
        <taxon>Pseudomonadati</taxon>
        <taxon>Bacteroidota</taxon>
        <taxon>Saprospiria</taxon>
        <taxon>Saprospirales</taxon>
        <taxon>Saprospiraceae</taxon>
        <taxon>Saprospira</taxon>
    </lineage>
</organism>
<dbReference type="EMBL" id="CP002831">
    <property type="protein sequence ID" value="AFC26397.1"/>
    <property type="molecule type" value="Genomic_DNA"/>
</dbReference>
<evidence type="ECO:0000256" key="1">
    <source>
        <dbReference type="SAM" id="Phobius"/>
    </source>
</evidence>
<dbReference type="Proteomes" id="UP000007519">
    <property type="component" value="Chromosome"/>
</dbReference>